<keyword evidence="7" id="KW-1185">Reference proteome</keyword>
<dbReference type="PANTHER" id="PTHR33022">
    <property type="entry name" value="DUF1985 DOMAIN-CONTAINING PROTEIN"/>
    <property type="match status" value="1"/>
</dbReference>
<protein>
    <recommendedName>
        <fullName evidence="5">Ubiquitin-like protease family profile domain-containing protein</fullName>
    </recommendedName>
</protein>
<name>A0AAF0T7I8_SOLVR</name>
<evidence type="ECO:0000313" key="7">
    <source>
        <dbReference type="Proteomes" id="UP001234989"/>
    </source>
</evidence>
<dbReference type="GO" id="GO:0008234">
    <property type="term" value="F:cysteine-type peptidase activity"/>
    <property type="evidence" value="ECO:0007669"/>
    <property type="project" value="InterPro"/>
</dbReference>
<reference evidence="6" key="1">
    <citation type="submission" date="2023-08" db="EMBL/GenBank/DDBJ databases">
        <title>A de novo genome assembly of Solanum verrucosum Schlechtendal, a Mexican diploid species geographically isolated from the other diploid A-genome species in potato relatives.</title>
        <authorList>
            <person name="Hosaka K."/>
        </authorList>
    </citation>
    <scope>NUCLEOTIDE SEQUENCE</scope>
    <source>
        <tissue evidence="6">Young leaves</tissue>
    </source>
</reference>
<dbReference type="InterPro" id="IPR003653">
    <property type="entry name" value="Peptidase_C48_C"/>
</dbReference>
<evidence type="ECO:0000313" key="6">
    <source>
        <dbReference type="EMBL" id="WMV07674.1"/>
    </source>
</evidence>
<organism evidence="6 7">
    <name type="scientific">Solanum verrucosum</name>
    <dbReference type="NCBI Taxonomy" id="315347"/>
    <lineage>
        <taxon>Eukaryota</taxon>
        <taxon>Viridiplantae</taxon>
        <taxon>Streptophyta</taxon>
        <taxon>Embryophyta</taxon>
        <taxon>Tracheophyta</taxon>
        <taxon>Spermatophyta</taxon>
        <taxon>Magnoliopsida</taxon>
        <taxon>eudicotyledons</taxon>
        <taxon>Gunneridae</taxon>
        <taxon>Pentapetalae</taxon>
        <taxon>asterids</taxon>
        <taxon>lamiids</taxon>
        <taxon>Solanales</taxon>
        <taxon>Solanaceae</taxon>
        <taxon>Solanoideae</taxon>
        <taxon>Solaneae</taxon>
        <taxon>Solanum</taxon>
    </lineage>
</organism>
<evidence type="ECO:0000256" key="4">
    <source>
        <dbReference type="SAM" id="MobiDB-lite"/>
    </source>
</evidence>
<feature type="region of interest" description="Disordered" evidence="4">
    <location>
        <begin position="235"/>
        <end position="254"/>
    </location>
</feature>
<keyword evidence="2" id="KW-0645">Protease</keyword>
<gene>
    <name evidence="6" type="ORF">MTR67_001059</name>
</gene>
<dbReference type="PROSITE" id="PS50600">
    <property type="entry name" value="ULP_PROTEASE"/>
    <property type="match status" value="1"/>
</dbReference>
<keyword evidence="3" id="KW-0378">Hydrolase</keyword>
<proteinExistence type="inferred from homology"/>
<accession>A0AAF0T7I8</accession>
<evidence type="ECO:0000259" key="5">
    <source>
        <dbReference type="PROSITE" id="PS50600"/>
    </source>
</evidence>
<comment type="similarity">
    <text evidence="1">Belongs to the peptidase C48 family.</text>
</comment>
<dbReference type="Gene3D" id="3.40.395.10">
    <property type="entry name" value="Adenoviral Proteinase, Chain A"/>
    <property type="match status" value="2"/>
</dbReference>
<feature type="domain" description="Ubiquitin-like protease family profile" evidence="5">
    <location>
        <begin position="35"/>
        <end position="198"/>
    </location>
</feature>
<dbReference type="Proteomes" id="UP001234989">
    <property type="component" value="Chromosome 1"/>
</dbReference>
<evidence type="ECO:0000256" key="2">
    <source>
        <dbReference type="ARBA" id="ARBA00022670"/>
    </source>
</evidence>
<dbReference type="EMBL" id="CP133612">
    <property type="protein sequence ID" value="WMV07674.1"/>
    <property type="molecule type" value="Genomic_DNA"/>
</dbReference>
<evidence type="ECO:0000256" key="1">
    <source>
        <dbReference type="ARBA" id="ARBA00005234"/>
    </source>
</evidence>
<sequence length="254" mass="28771">MEKTPRKSPRLNKSVVIVDSPPISSRPSGRSNEFIVINSSSSYKVQQKDDYGADTKSKGKEKLHVDVIIYYLRKFCKYGPDNSARVTTTDPFFISWVVQIHDVWEANGKDESLISIHHEVAQYIRGDRILANTPWVDVDHVCIPVNSSAAFHWFLVVFSIRKRPVGDPLVYGNRENIPQQCDNSTDCGLYTCAFAEYVCRGGRNVSMSGLNAENLRLRFGALLWEYGKMKIDTESVSEDETSNQGGRSNRRVKE</sequence>
<dbReference type="SUPFAM" id="SSF54001">
    <property type="entry name" value="Cysteine proteinases"/>
    <property type="match status" value="1"/>
</dbReference>
<dbReference type="GO" id="GO:0006508">
    <property type="term" value="P:proteolysis"/>
    <property type="evidence" value="ECO:0007669"/>
    <property type="project" value="UniProtKB-KW"/>
</dbReference>
<dbReference type="Pfam" id="PF02902">
    <property type="entry name" value="Peptidase_C48"/>
    <property type="match status" value="2"/>
</dbReference>
<dbReference type="AlphaFoldDB" id="A0AAF0T7I8"/>
<dbReference type="InterPro" id="IPR038765">
    <property type="entry name" value="Papain-like_cys_pep_sf"/>
</dbReference>
<dbReference type="PANTHER" id="PTHR33022:SF21">
    <property type="entry name" value="UBIQUITIN-LIKE PROTEASE FAMILY PROFILE DOMAIN-CONTAINING PROTEIN"/>
    <property type="match status" value="1"/>
</dbReference>
<evidence type="ECO:0000256" key="3">
    <source>
        <dbReference type="ARBA" id="ARBA00022801"/>
    </source>
</evidence>